<dbReference type="EMBL" id="CP054856">
    <property type="protein sequence ID" value="QVM85943.1"/>
    <property type="molecule type" value="Genomic_DNA"/>
</dbReference>
<dbReference type="Gene3D" id="3.40.50.300">
    <property type="entry name" value="P-loop containing nucleotide triphosphate hydrolases"/>
    <property type="match status" value="1"/>
</dbReference>
<evidence type="ECO:0000256" key="1">
    <source>
        <dbReference type="ARBA" id="ARBA00022741"/>
    </source>
</evidence>
<dbReference type="InterPro" id="IPR005702">
    <property type="entry name" value="Wzc-like_C"/>
</dbReference>
<dbReference type="CDD" id="cd05387">
    <property type="entry name" value="BY-kinase"/>
    <property type="match status" value="1"/>
</dbReference>
<dbReference type="InterPro" id="IPR050445">
    <property type="entry name" value="Bact_polysacc_biosynth/exp"/>
</dbReference>
<keyword evidence="1" id="KW-0547">Nucleotide-binding</keyword>
<evidence type="ECO:0000313" key="5">
    <source>
        <dbReference type="Proteomes" id="UP000677126"/>
    </source>
</evidence>
<keyword evidence="5" id="KW-1185">Reference proteome</keyword>
<feature type="compositionally biased region" description="Low complexity" evidence="3">
    <location>
        <begin position="62"/>
        <end position="82"/>
    </location>
</feature>
<reference evidence="4 5" key="1">
    <citation type="journal article" date="2021" name="Int. J. Syst. Evol. Microbiol.">
        <title>Novosphingobium decolorationis sp. nov., an aniline blue-decolourizing bacterium isolated from East Pacific sediment.</title>
        <authorList>
            <person name="Chen X."/>
            <person name="Dong B."/>
            <person name="Chen T."/>
            <person name="Ren N."/>
            <person name="Wang J."/>
            <person name="Xu Y."/>
            <person name="Yang J."/>
            <person name="Zhu S."/>
            <person name="Chen J."/>
        </authorList>
    </citation>
    <scope>NUCLEOTIDE SEQUENCE [LARGE SCALE GENOMIC DNA]</scope>
    <source>
        <strain evidence="4 5">502str22</strain>
    </source>
</reference>
<feature type="region of interest" description="Disordered" evidence="3">
    <location>
        <begin position="32"/>
        <end position="106"/>
    </location>
</feature>
<evidence type="ECO:0000313" key="4">
    <source>
        <dbReference type="EMBL" id="QVM85943.1"/>
    </source>
</evidence>
<dbReference type="PANTHER" id="PTHR32309">
    <property type="entry name" value="TYROSINE-PROTEIN KINASE"/>
    <property type="match status" value="1"/>
</dbReference>
<name>A0ABX8EAR5_9SPHN</name>
<dbReference type="PANTHER" id="PTHR32309:SF31">
    <property type="entry name" value="CAPSULAR EXOPOLYSACCHARIDE FAMILY"/>
    <property type="match status" value="1"/>
</dbReference>
<dbReference type="SUPFAM" id="SSF52540">
    <property type="entry name" value="P-loop containing nucleoside triphosphate hydrolases"/>
    <property type="match status" value="1"/>
</dbReference>
<accession>A0ABX8EAR5</accession>
<proteinExistence type="predicted"/>
<protein>
    <submittedName>
        <fullName evidence="4">Capsular biosynthesis protein</fullName>
    </submittedName>
</protein>
<dbReference type="Proteomes" id="UP000677126">
    <property type="component" value="Chromosome"/>
</dbReference>
<organism evidence="4 5">
    <name type="scientific">Novosphingobium decolorationis</name>
    <dbReference type="NCBI Taxonomy" id="2698673"/>
    <lineage>
        <taxon>Bacteria</taxon>
        <taxon>Pseudomonadati</taxon>
        <taxon>Pseudomonadota</taxon>
        <taxon>Alphaproteobacteria</taxon>
        <taxon>Sphingomonadales</taxon>
        <taxon>Sphingomonadaceae</taxon>
        <taxon>Novosphingobium</taxon>
    </lineage>
</organism>
<dbReference type="InterPro" id="IPR027417">
    <property type="entry name" value="P-loop_NTPase"/>
</dbReference>
<gene>
    <name evidence="4" type="ORF">HT578_00745</name>
</gene>
<sequence length="363" mass="38208">MADTPTDPSGKPEGESPSLIERAARRFDFGSFIARPDPLPADVAAKAAASGKARRIVRNDNAAKPAGEPEPAAAPPASAAPQPRRRASDFAPAPADPTPVAAAPVEPVPEVVEEPVVFSGTRHPIDRDRLAEHGLIVPEGAVTALLEEFRIVKRQVLPQAAELRRKKAGPAAQRVLISSPHPGEGKTYCALNLALSIAAEKESEVLLVDADFAKPSVLSMLGLPGGRGLMDALMDETLDVADCVLGTDVPGLWVLPAGEDTNTDSEYLSSSRTKRVLDRLTQGAPQRIVIFDSPPALAASPAAELAKHVGQAIVIVRADRTGQGALDDAIKLLDGCPNVQLLLNGAQFSPSGRRFGSYYGYKD</sequence>
<evidence type="ECO:0000256" key="3">
    <source>
        <dbReference type="SAM" id="MobiDB-lite"/>
    </source>
</evidence>
<keyword evidence="2" id="KW-0067">ATP-binding</keyword>
<evidence type="ECO:0000256" key="2">
    <source>
        <dbReference type="ARBA" id="ARBA00022840"/>
    </source>
</evidence>
<feature type="compositionally biased region" description="Low complexity" evidence="3">
    <location>
        <begin position="41"/>
        <end position="51"/>
    </location>
</feature>
<feature type="region of interest" description="Disordered" evidence="3">
    <location>
        <begin position="1"/>
        <end position="20"/>
    </location>
</feature>